<dbReference type="Pfam" id="PF06908">
    <property type="entry name" value="YpsA"/>
    <property type="match status" value="1"/>
</dbReference>
<accession>A0ABT0VK43</accession>
<dbReference type="PANTHER" id="PTHR38440">
    <property type="entry name" value="UPF0398 PROTEIN YPSA"/>
    <property type="match status" value="1"/>
</dbReference>
<sequence>MQNIWLTGYRNYELGIFKNDDVKIDIIKYALKQRLIAFIEDGGKWILSGPQLGVEQWAIESALELKKEYNDLKVGLLLPFANFGKQWQQEKQQKLLNLKEQVDYWANVSDNNYQGPKQLQNYQKFMLEHTQGSILLYDLEREGKSQYDYQVISAYQVQHADYALAMLTFDDLQEYAQDFAEKQNFA</sequence>
<dbReference type="SUPFAM" id="SSF102405">
    <property type="entry name" value="MCP/YpsA-like"/>
    <property type="match status" value="1"/>
</dbReference>
<evidence type="ECO:0000313" key="3">
    <source>
        <dbReference type="Proteomes" id="UP001057481"/>
    </source>
</evidence>
<evidence type="ECO:0000256" key="1">
    <source>
        <dbReference type="HAMAP-Rule" id="MF_01575"/>
    </source>
</evidence>
<name>A0ABT0VK43_9LACO</name>
<dbReference type="PANTHER" id="PTHR38440:SF1">
    <property type="entry name" value="UPF0398 PROTEIN SPR0331"/>
    <property type="match status" value="1"/>
</dbReference>
<dbReference type="EMBL" id="JAGMVS010000074">
    <property type="protein sequence ID" value="MCM2438020.1"/>
    <property type="molecule type" value="Genomic_DNA"/>
</dbReference>
<comment type="similarity">
    <text evidence="1">Belongs to the UPF0398 family.</text>
</comment>
<dbReference type="PIRSF" id="PIRSF021290">
    <property type="entry name" value="DUF1273"/>
    <property type="match status" value="1"/>
</dbReference>
<reference evidence="2" key="1">
    <citation type="submission" date="2021-04" db="EMBL/GenBank/DDBJ databases">
        <title>Taxonomic assessment of Weissella genus.</title>
        <authorList>
            <person name="Fanelli F."/>
            <person name="Chieffi D."/>
            <person name="Dell'Aquila A."/>
            <person name="Gyu-Sung C."/>
            <person name="Franz C.M.A.P."/>
            <person name="Fusco V."/>
        </authorList>
    </citation>
    <scope>NUCLEOTIDE SEQUENCE</scope>
    <source>
        <strain evidence="2">LMG 25373</strain>
    </source>
</reference>
<evidence type="ECO:0000313" key="2">
    <source>
        <dbReference type="EMBL" id="MCM2438020.1"/>
    </source>
</evidence>
<dbReference type="InterPro" id="IPR010697">
    <property type="entry name" value="YspA"/>
</dbReference>
<comment type="caution">
    <text evidence="2">The sequence shown here is derived from an EMBL/GenBank/DDBJ whole genome shotgun (WGS) entry which is preliminary data.</text>
</comment>
<dbReference type="Gene3D" id="3.40.50.450">
    <property type="match status" value="1"/>
</dbReference>
<proteinExistence type="inferred from homology"/>
<dbReference type="Proteomes" id="UP001057481">
    <property type="component" value="Unassembled WGS sequence"/>
</dbReference>
<dbReference type="RefSeq" id="WP_205143927.1">
    <property type="nucleotide sequence ID" value="NZ_JAFBDN010000014.1"/>
</dbReference>
<protein>
    <recommendedName>
        <fullName evidence="1">UPF0398 protein KAK10_08920</fullName>
    </recommendedName>
</protein>
<dbReference type="NCBIfam" id="NF010181">
    <property type="entry name" value="PRK13660.1"/>
    <property type="match status" value="1"/>
</dbReference>
<keyword evidence="3" id="KW-1185">Reference proteome</keyword>
<gene>
    <name evidence="2" type="ORF">KAK10_08920</name>
</gene>
<organism evidence="2 3">
    <name type="scientific">Periweissella beninensis</name>
    <dbReference type="NCBI Taxonomy" id="504936"/>
    <lineage>
        <taxon>Bacteria</taxon>
        <taxon>Bacillati</taxon>
        <taxon>Bacillota</taxon>
        <taxon>Bacilli</taxon>
        <taxon>Lactobacillales</taxon>
        <taxon>Lactobacillaceae</taxon>
        <taxon>Periweissella</taxon>
    </lineage>
</organism>
<dbReference type="HAMAP" id="MF_01575">
    <property type="entry name" value="UPF0398"/>
    <property type="match status" value="1"/>
</dbReference>